<comment type="caution">
    <text evidence="2">Lacks conserved residue(s) required for the propagation of feature annotation.</text>
</comment>
<dbReference type="SMART" id="SM00137">
    <property type="entry name" value="MAM"/>
    <property type="match status" value="1"/>
</dbReference>
<dbReference type="InterPro" id="IPR051560">
    <property type="entry name" value="MAM_domain-containing"/>
</dbReference>
<feature type="disulfide bond" evidence="2">
    <location>
        <begin position="703"/>
        <end position="713"/>
    </location>
</feature>
<dbReference type="Gene3D" id="3.10.250.10">
    <property type="entry name" value="SRCR-like domain"/>
    <property type="match status" value="7"/>
</dbReference>
<dbReference type="InterPro" id="IPR001190">
    <property type="entry name" value="SRCR"/>
</dbReference>
<feature type="domain" description="SRCR" evidence="6">
    <location>
        <begin position="654"/>
        <end position="734"/>
    </location>
</feature>
<comment type="caution">
    <text evidence="7">The sequence shown here is derived from an EMBL/GenBank/DDBJ whole genome shotgun (WGS) entry which is preliminary data.</text>
</comment>
<feature type="domain" description="SRCR" evidence="6">
    <location>
        <begin position="1097"/>
        <end position="1154"/>
    </location>
</feature>
<feature type="disulfide bond" evidence="2">
    <location>
        <begin position="1069"/>
        <end position="1079"/>
    </location>
</feature>
<dbReference type="InterPro" id="IPR000998">
    <property type="entry name" value="MAM_dom"/>
</dbReference>
<feature type="domain" description="SRCR" evidence="6">
    <location>
        <begin position="731"/>
        <end position="788"/>
    </location>
</feature>
<feature type="chain" id="PRO_5044819192" evidence="4">
    <location>
        <begin position="25"/>
        <end position="1419"/>
    </location>
</feature>
<evidence type="ECO:0000256" key="1">
    <source>
        <dbReference type="ARBA" id="ARBA00023157"/>
    </source>
</evidence>
<dbReference type="Proteomes" id="UP001519460">
    <property type="component" value="Unassembled WGS sequence"/>
</dbReference>
<dbReference type="Pfam" id="PF00530">
    <property type="entry name" value="SRCR"/>
    <property type="match status" value="6"/>
</dbReference>
<dbReference type="SUPFAM" id="SSF49899">
    <property type="entry name" value="Concanavalin A-like lectins/glucanases"/>
    <property type="match status" value="5"/>
</dbReference>
<protein>
    <submittedName>
        <fullName evidence="7">Uncharacterized protein</fullName>
    </submittedName>
</protein>
<feature type="domain" description="SRCR" evidence="6">
    <location>
        <begin position="1019"/>
        <end position="1100"/>
    </location>
</feature>
<feature type="signal peptide" evidence="4">
    <location>
        <begin position="1"/>
        <end position="24"/>
    </location>
</feature>
<evidence type="ECO:0000256" key="4">
    <source>
        <dbReference type="SAM" id="SignalP"/>
    </source>
</evidence>
<evidence type="ECO:0000256" key="3">
    <source>
        <dbReference type="SAM" id="MobiDB-lite"/>
    </source>
</evidence>
<evidence type="ECO:0000259" key="6">
    <source>
        <dbReference type="PROSITE" id="PS50287"/>
    </source>
</evidence>
<feature type="compositionally biased region" description="Basic and acidic residues" evidence="3">
    <location>
        <begin position="1215"/>
        <end position="1225"/>
    </location>
</feature>
<dbReference type="Pfam" id="PF00629">
    <property type="entry name" value="MAM"/>
    <property type="match status" value="5"/>
</dbReference>
<feature type="domain" description="MAM" evidence="5">
    <location>
        <begin position="190"/>
        <end position="357"/>
    </location>
</feature>
<gene>
    <name evidence="7" type="ORF">BaRGS_00019946</name>
</gene>
<dbReference type="SMART" id="SM00202">
    <property type="entry name" value="SR"/>
    <property type="match status" value="3"/>
</dbReference>
<dbReference type="PROSITE" id="PS50060">
    <property type="entry name" value="MAM_2"/>
    <property type="match status" value="4"/>
</dbReference>
<feature type="domain" description="MAM" evidence="5">
    <location>
        <begin position="418"/>
        <end position="500"/>
    </location>
</feature>
<feature type="domain" description="SRCR" evidence="6">
    <location>
        <begin position="879"/>
        <end position="981"/>
    </location>
</feature>
<feature type="disulfide bond" evidence="2">
    <location>
        <begin position="757"/>
        <end position="767"/>
    </location>
</feature>
<reference evidence="7 8" key="1">
    <citation type="journal article" date="2023" name="Sci. Data">
        <title>Genome assembly of the Korean intertidal mud-creeper Batillaria attramentaria.</title>
        <authorList>
            <person name="Patra A.K."/>
            <person name="Ho P.T."/>
            <person name="Jun S."/>
            <person name="Lee S.J."/>
            <person name="Kim Y."/>
            <person name="Won Y.J."/>
        </authorList>
    </citation>
    <scope>NUCLEOTIDE SEQUENCE [LARGE SCALE GENOMIC DNA]</scope>
    <source>
        <strain evidence="7">Wonlab-2016</strain>
    </source>
</reference>
<dbReference type="InterPro" id="IPR013320">
    <property type="entry name" value="ConA-like_dom_sf"/>
</dbReference>
<evidence type="ECO:0000259" key="5">
    <source>
        <dbReference type="PROSITE" id="PS50060"/>
    </source>
</evidence>
<keyword evidence="8" id="KW-1185">Reference proteome</keyword>
<dbReference type="SUPFAM" id="SSF56487">
    <property type="entry name" value="SRCR-like"/>
    <property type="match status" value="7"/>
</dbReference>
<feature type="disulfide bond" evidence="2">
    <location>
        <begin position="1123"/>
        <end position="1133"/>
    </location>
</feature>
<feature type="non-terminal residue" evidence="7">
    <location>
        <position position="1"/>
    </location>
</feature>
<dbReference type="InterPro" id="IPR036772">
    <property type="entry name" value="SRCR-like_dom_sf"/>
</dbReference>
<sequence>SITMDRTLKLIVFVCVDMVGFTLSSSTGGSPVDCDFESPNICGYQQMKGLLHVYRNLIPAVNGDKALLATPTLNWNSPSSCFTFWYSMTGSTVGALELLTALQTYTTTSNKCGRNQEARARDGIKLGLVSTPLVHSSTSYNGDIAIDDVKASKGECSLDHTTAPLATTTAHHPHVASTPAPQTVDVRLFSSCDFENTCQSYIKGPGDFAWTTHSGPTSTGSTGPSVDHTRGTRSGHYAYTEATSHAGKTARMLTGEFPATNSDVCLQFYYHMYGRGMGTLNVKLAHGTTLYGQSLWSKSGDQGNQWHLAQVTLPVSQLLQNFKIAFEGVMLGRSSNQETFGDIAVDDILTVPKACPSDGDSAFEVVYLSWDNAGQNGQHILSDNTDWASGHHGHGPSGGPSDDHTFSNTKGAYKHIKCVSFWFYLSSTAGRLSVGQYVSGHNTVIWSSDQHHPHTGQWVHGQATIQPKASYQVVFVATNHNGPAVVALDDIVFSNTSCSSPTTPATTTTPTTTTPTPTPTPAATTTTPTTTTTTPTTTTTTPTTTTTTPTTTTLQSTTADMHAVPTVKRYRKCFLRHISAKAQACLFGLMTSCARGQRPDWTIVVITVGGTLTAIILKTANPKVRKEAFYGQGDGIVLMSDLNCQGSEVTVQDCQRKQHSEHACTHEQDVGVICSEGSRNPVVHHNAVYGLGSGPILLDEVRCVGVEQDIALCYHDPWGLTDCTHGEDVGVACPAEVHAGAHFGPGSGHVLFANLECMGTETDLQQCPHKAASPIYCPHDRDVGVTCGHVVGDVGDAVIGTGGGGGVGFGHFLYINTSNESVKPNDTALLVSEEKAPPTASVCLTFWYYVNDGNTSHLDVFLVDSASQTGRELWSTIVIRGVVGDESSFEMGVDDISFAEEMYCTLTPDEDGVNATVEIDLTIDELPEVYPEAHFGQGTGPTVWLDDVMCIGSEVELDQCRHNGWGNTDCNRSESVGVICTHGNVNPTVLTEAFFGKGDGVVLMSDLSCQGSEVTVHDCPRKQQSELQCTHQEDVGVICSECNCSNPVVHHGGVYGPGSGPILLDEVRCVGVELDIARCYHDPWGLTDCTHAEDVGVACPAEVHAGAHFGPGSGHVLFANLECVGTETDLQQCPHKAASPIYCPHDRDVGVTCGHVVGDVGDAVVGTGGGGVGVAGSPVDCNFDSGICSYEQVRGDDFDWTRHSGRTPTRNTGPDTDHTTGHGDGESDFLDVSVTNFVFNRDTYDPIQHGGAVQVSLLFTDREADAGPAARDEDQETGQERASDAAEAIVSHVHDLDTTAPDALKVITGDFNHCDVTKVLPGYHQQVTCPTVRSGKTLDLFLCNVKDAYMNVQLPPLGRSVHNMVRLEPRYTPREAATDLDELADTVGCYIDFCTDLCVPSKTVKVFSNNKPWVTKNIK</sequence>
<dbReference type="PANTHER" id="PTHR23282:SF101">
    <property type="entry name" value="MAM DOMAIN-CONTAINING PROTEIN"/>
    <property type="match status" value="1"/>
</dbReference>
<dbReference type="CDD" id="cd06263">
    <property type="entry name" value="MAM"/>
    <property type="match status" value="1"/>
</dbReference>
<feature type="region of interest" description="Disordered" evidence="3">
    <location>
        <begin position="498"/>
        <end position="557"/>
    </location>
</feature>
<keyword evidence="1 2" id="KW-1015">Disulfide bond</keyword>
<accession>A0ABD0KPH4</accession>
<evidence type="ECO:0000313" key="7">
    <source>
        <dbReference type="EMBL" id="KAK7488811.1"/>
    </source>
</evidence>
<dbReference type="PROSITE" id="PS50287">
    <property type="entry name" value="SRCR_2"/>
    <property type="match status" value="5"/>
</dbReference>
<proteinExistence type="predicted"/>
<feature type="compositionally biased region" description="Low complexity" evidence="3">
    <location>
        <begin position="501"/>
        <end position="553"/>
    </location>
</feature>
<feature type="domain" description="MAM" evidence="5">
    <location>
        <begin position="1179"/>
        <end position="1225"/>
    </location>
</feature>
<evidence type="ECO:0000256" key="2">
    <source>
        <dbReference type="PROSITE-ProRule" id="PRU00196"/>
    </source>
</evidence>
<feature type="region of interest" description="Disordered" evidence="3">
    <location>
        <begin position="1198"/>
        <end position="1227"/>
    </location>
</feature>
<organism evidence="7 8">
    <name type="scientific">Batillaria attramentaria</name>
    <dbReference type="NCBI Taxonomy" id="370345"/>
    <lineage>
        <taxon>Eukaryota</taxon>
        <taxon>Metazoa</taxon>
        <taxon>Spiralia</taxon>
        <taxon>Lophotrochozoa</taxon>
        <taxon>Mollusca</taxon>
        <taxon>Gastropoda</taxon>
        <taxon>Caenogastropoda</taxon>
        <taxon>Sorbeoconcha</taxon>
        <taxon>Cerithioidea</taxon>
        <taxon>Batillariidae</taxon>
        <taxon>Batillaria</taxon>
    </lineage>
</organism>
<feature type="region of interest" description="Disordered" evidence="3">
    <location>
        <begin position="1265"/>
        <end position="1285"/>
    </location>
</feature>
<feature type="disulfide bond" evidence="2">
    <location>
        <begin position="950"/>
        <end position="960"/>
    </location>
</feature>
<dbReference type="Gene3D" id="2.60.120.200">
    <property type="match status" value="5"/>
</dbReference>
<dbReference type="PANTHER" id="PTHR23282">
    <property type="entry name" value="APICAL ENDOSOMAL GLYCOPROTEIN PRECURSOR"/>
    <property type="match status" value="1"/>
</dbReference>
<keyword evidence="4" id="KW-0732">Signal</keyword>
<evidence type="ECO:0000313" key="8">
    <source>
        <dbReference type="Proteomes" id="UP001519460"/>
    </source>
</evidence>
<feature type="domain" description="MAM" evidence="5">
    <location>
        <begin position="801"/>
        <end position="962"/>
    </location>
</feature>
<dbReference type="EMBL" id="JACVVK020000146">
    <property type="protein sequence ID" value="KAK7488811.1"/>
    <property type="molecule type" value="Genomic_DNA"/>
</dbReference>
<name>A0ABD0KPH4_9CAEN</name>